<evidence type="ECO:0000313" key="4">
    <source>
        <dbReference type="EMBL" id="CAF1351313.1"/>
    </source>
</evidence>
<evidence type="ECO:0000313" key="3">
    <source>
        <dbReference type="EMBL" id="CAF1045538.1"/>
    </source>
</evidence>
<reference evidence="4" key="1">
    <citation type="submission" date="2021-02" db="EMBL/GenBank/DDBJ databases">
        <authorList>
            <person name="Nowell W R."/>
        </authorList>
    </citation>
    <scope>NUCLEOTIDE SEQUENCE</scope>
</reference>
<sequence>MSDNKNQTDHQSGSEDEKDQEEEVKDKQQLQKEDAKVEKELDRVTDSVEDEEMSGENIGNALTAINDKRHHDESKRKAEQQALANVKIKKEDVDLIVQELELPRSRAEKTLRENRGDLIATMRALVNS</sequence>
<dbReference type="PANTHER" id="PTHR31184:SF2">
    <property type="entry name" value="HUNTINGTIN-INTERACTING PROTEIN K"/>
    <property type="match status" value="1"/>
</dbReference>
<gene>
    <name evidence="4" type="ORF">GPM918_LOCUS30923</name>
    <name evidence="3" type="ORF">OVA965_LOCUS16704</name>
    <name evidence="6" type="ORF">SRO942_LOCUS31553</name>
    <name evidence="5" type="ORF">TMI583_LOCUS16714</name>
</gene>
<dbReference type="Proteomes" id="UP000681722">
    <property type="component" value="Unassembled WGS sequence"/>
</dbReference>
<proteinExistence type="predicted"/>
<dbReference type="Proteomes" id="UP000682733">
    <property type="component" value="Unassembled WGS sequence"/>
</dbReference>
<dbReference type="EMBL" id="CAJNOK010007820">
    <property type="protein sequence ID" value="CAF1045538.1"/>
    <property type="molecule type" value="Genomic_DNA"/>
</dbReference>
<evidence type="ECO:0000313" key="6">
    <source>
        <dbReference type="EMBL" id="CAF4221545.1"/>
    </source>
</evidence>
<feature type="compositionally biased region" description="Basic and acidic residues" evidence="1">
    <location>
        <begin position="1"/>
        <end position="15"/>
    </location>
</feature>
<dbReference type="Proteomes" id="UP000663829">
    <property type="component" value="Unassembled WGS sequence"/>
</dbReference>
<dbReference type="Proteomes" id="UP000677228">
    <property type="component" value="Unassembled WGS sequence"/>
</dbReference>
<accession>A0A815HIT7</accession>
<dbReference type="EMBL" id="CAJOBC010064582">
    <property type="protein sequence ID" value="CAF4221545.1"/>
    <property type="molecule type" value="Genomic_DNA"/>
</dbReference>
<dbReference type="EMBL" id="CAJOBA010007832">
    <property type="protein sequence ID" value="CAF3813533.1"/>
    <property type="molecule type" value="Genomic_DNA"/>
</dbReference>
<name>A0A815HIT7_9BILA</name>
<keyword evidence="7" id="KW-1185">Reference proteome</keyword>
<dbReference type="Gene3D" id="1.10.8.10">
    <property type="entry name" value="DNA helicase RuvA subunit, C-terminal domain"/>
    <property type="match status" value="1"/>
</dbReference>
<feature type="domain" description="Nascent polypeptide-associated complex subunit alpha-like UBA" evidence="2">
    <location>
        <begin position="86"/>
        <end position="126"/>
    </location>
</feature>
<comment type="caution">
    <text evidence="4">The sequence shown here is derived from an EMBL/GenBank/DDBJ whole genome shotgun (WGS) entry which is preliminary data.</text>
</comment>
<dbReference type="GO" id="GO:0050821">
    <property type="term" value="P:protein stabilization"/>
    <property type="evidence" value="ECO:0007669"/>
    <property type="project" value="TreeGrafter"/>
</dbReference>
<evidence type="ECO:0000259" key="2">
    <source>
        <dbReference type="Pfam" id="PF19026"/>
    </source>
</evidence>
<dbReference type="OrthoDB" id="285219at2759"/>
<dbReference type="PANTHER" id="PTHR31184">
    <property type="entry name" value="HUNTINGTIN-INTERACTING PROTEIN K FAMILY MEMBER"/>
    <property type="match status" value="1"/>
</dbReference>
<dbReference type="EMBL" id="CAJNOQ010014925">
    <property type="protein sequence ID" value="CAF1351313.1"/>
    <property type="molecule type" value="Genomic_DNA"/>
</dbReference>
<organism evidence="4 7">
    <name type="scientific">Didymodactylos carnosus</name>
    <dbReference type="NCBI Taxonomy" id="1234261"/>
    <lineage>
        <taxon>Eukaryota</taxon>
        <taxon>Metazoa</taxon>
        <taxon>Spiralia</taxon>
        <taxon>Gnathifera</taxon>
        <taxon>Rotifera</taxon>
        <taxon>Eurotatoria</taxon>
        <taxon>Bdelloidea</taxon>
        <taxon>Philodinida</taxon>
        <taxon>Philodinidae</taxon>
        <taxon>Didymodactylos</taxon>
    </lineage>
</organism>
<dbReference type="InterPro" id="IPR052617">
    <property type="entry name" value="Huntingtin-int_K"/>
</dbReference>
<dbReference type="InterPro" id="IPR044034">
    <property type="entry name" value="NAC-like_UBA"/>
</dbReference>
<dbReference type="InterPro" id="IPR038922">
    <property type="entry name" value="HYPK_UBA"/>
</dbReference>
<dbReference type="AlphaFoldDB" id="A0A815HIT7"/>
<evidence type="ECO:0000313" key="5">
    <source>
        <dbReference type="EMBL" id="CAF3813533.1"/>
    </source>
</evidence>
<evidence type="ECO:0000256" key="1">
    <source>
        <dbReference type="SAM" id="MobiDB-lite"/>
    </source>
</evidence>
<protein>
    <recommendedName>
        <fullName evidence="2">Nascent polypeptide-associated complex subunit alpha-like UBA domain-containing protein</fullName>
    </recommendedName>
</protein>
<dbReference type="Pfam" id="PF19026">
    <property type="entry name" value="UBA_HYPK"/>
    <property type="match status" value="1"/>
</dbReference>
<dbReference type="CDD" id="cd14361">
    <property type="entry name" value="UBA_HYPK"/>
    <property type="match status" value="1"/>
</dbReference>
<feature type="region of interest" description="Disordered" evidence="1">
    <location>
        <begin position="1"/>
        <end position="59"/>
    </location>
</feature>
<evidence type="ECO:0000313" key="7">
    <source>
        <dbReference type="Proteomes" id="UP000663829"/>
    </source>
</evidence>
<dbReference type="GO" id="GO:0043066">
    <property type="term" value="P:negative regulation of apoptotic process"/>
    <property type="evidence" value="ECO:0007669"/>
    <property type="project" value="TreeGrafter"/>
</dbReference>
<feature type="compositionally biased region" description="Basic and acidic residues" evidence="1">
    <location>
        <begin position="24"/>
        <end position="46"/>
    </location>
</feature>